<feature type="transmembrane region" description="Helical" evidence="1">
    <location>
        <begin position="12"/>
        <end position="29"/>
    </location>
</feature>
<dbReference type="Proteomes" id="UP001500866">
    <property type="component" value="Unassembled WGS sequence"/>
</dbReference>
<gene>
    <name evidence="2" type="ORF">GCM10009001_13940</name>
</gene>
<comment type="caution">
    <text evidence="2">The sequence shown here is derived from an EMBL/GenBank/DDBJ whole genome shotgun (WGS) entry which is preliminary data.</text>
</comment>
<proteinExistence type="predicted"/>
<keyword evidence="1" id="KW-0472">Membrane</keyword>
<keyword evidence="1" id="KW-0812">Transmembrane</keyword>
<dbReference type="EMBL" id="BAAADS010000009">
    <property type="protein sequence ID" value="GAA0598924.1"/>
    <property type="molecule type" value="Genomic_DNA"/>
</dbReference>
<reference evidence="2 3" key="1">
    <citation type="journal article" date="2019" name="Int. J. Syst. Evol. Microbiol.">
        <title>The Global Catalogue of Microorganisms (GCM) 10K type strain sequencing project: providing services to taxonomists for standard genome sequencing and annotation.</title>
        <authorList>
            <consortium name="The Broad Institute Genomics Platform"/>
            <consortium name="The Broad Institute Genome Sequencing Center for Infectious Disease"/>
            <person name="Wu L."/>
            <person name="Ma J."/>
        </authorList>
    </citation>
    <scope>NUCLEOTIDE SEQUENCE [LARGE SCALE GENOMIC DNA]</scope>
    <source>
        <strain evidence="2 3">JCM 15395</strain>
    </source>
</reference>
<evidence type="ECO:0000313" key="3">
    <source>
        <dbReference type="Proteomes" id="UP001500866"/>
    </source>
</evidence>
<evidence type="ECO:0000256" key="1">
    <source>
        <dbReference type="SAM" id="Phobius"/>
    </source>
</evidence>
<organism evidence="2 3">
    <name type="scientific">Virgibacillus siamensis</name>
    <dbReference type="NCBI Taxonomy" id="480071"/>
    <lineage>
        <taxon>Bacteria</taxon>
        <taxon>Bacillati</taxon>
        <taxon>Bacillota</taxon>
        <taxon>Bacilli</taxon>
        <taxon>Bacillales</taxon>
        <taxon>Bacillaceae</taxon>
        <taxon>Virgibacillus</taxon>
    </lineage>
</organism>
<protein>
    <submittedName>
        <fullName evidence="2">Uncharacterized protein</fullName>
    </submittedName>
</protein>
<sequence>MWQFIIEGVPGTLGIICTILSFAIPFIIGKINQELHKYGDPPWKEEK</sequence>
<evidence type="ECO:0000313" key="2">
    <source>
        <dbReference type="EMBL" id="GAA0598924.1"/>
    </source>
</evidence>
<keyword evidence="3" id="KW-1185">Reference proteome</keyword>
<accession>A0ABN1FVW1</accession>
<keyword evidence="1" id="KW-1133">Transmembrane helix</keyword>
<dbReference type="RefSeq" id="WP_343811561.1">
    <property type="nucleotide sequence ID" value="NZ_BAAADS010000009.1"/>
</dbReference>
<name>A0ABN1FVW1_9BACI</name>